<dbReference type="STRING" id="1280948.HY36_11470"/>
<dbReference type="InterPro" id="IPR000888">
    <property type="entry name" value="RmlC-like"/>
</dbReference>
<evidence type="ECO:0000256" key="7">
    <source>
        <dbReference type="RuleBase" id="RU364069"/>
    </source>
</evidence>
<organism evidence="8 9">
    <name type="scientific">Hyphomonas atlantica</name>
    <dbReference type="NCBI Taxonomy" id="1280948"/>
    <lineage>
        <taxon>Bacteria</taxon>
        <taxon>Pseudomonadati</taxon>
        <taxon>Pseudomonadota</taxon>
        <taxon>Alphaproteobacteria</taxon>
        <taxon>Hyphomonadales</taxon>
        <taxon>Hyphomonadaceae</taxon>
        <taxon>Hyphomonas</taxon>
    </lineage>
</organism>
<sequence>MMPFEFKQDDVLPQVIHVIPKKFEDPRGWFAETYRADVFAEAGIAGPFVQDNHSRSADAGTIRGLHFQAPPYAQGKLVRCVKGRILDVAVDVRRSSPNFGRAMSVELCADSGAQLFIPRGFAHGFCTLEDDTEVVYKTDAYYAPSHDYGIAHDDPAIAIDWPVPPHARILSDKDRALPSLADYLKLESIHEEER</sequence>
<evidence type="ECO:0000313" key="9">
    <source>
        <dbReference type="Proteomes" id="UP000024547"/>
    </source>
</evidence>
<evidence type="ECO:0000256" key="5">
    <source>
        <dbReference type="PIRSR" id="PIRSR600888-1"/>
    </source>
</evidence>
<dbReference type="PANTHER" id="PTHR21047:SF2">
    <property type="entry name" value="THYMIDINE DIPHOSPHO-4-KETO-RHAMNOSE 3,5-EPIMERASE"/>
    <property type="match status" value="1"/>
</dbReference>
<proteinExistence type="inferred from homology"/>
<comment type="pathway">
    <text evidence="7">Carbohydrate biosynthesis; dTDP-L-rhamnose biosynthesis.</text>
</comment>
<dbReference type="InterPro" id="IPR011051">
    <property type="entry name" value="RmlC_Cupin_sf"/>
</dbReference>
<protein>
    <recommendedName>
        <fullName evidence="4 7">dTDP-4-dehydrorhamnose 3,5-epimerase</fullName>
        <ecNumber evidence="3 7">5.1.3.13</ecNumber>
    </recommendedName>
    <alternativeName>
        <fullName evidence="7">Thymidine diphospho-4-keto-rhamnose 3,5-epimerase</fullName>
    </alternativeName>
</protein>
<feature type="active site" description="Proton donor" evidence="5">
    <location>
        <position position="136"/>
    </location>
</feature>
<comment type="caution">
    <text evidence="8">The sequence shown here is derived from an EMBL/GenBank/DDBJ whole genome shotgun (WGS) entry which is preliminary data.</text>
</comment>
<feature type="active site" description="Proton acceptor" evidence="5">
    <location>
        <position position="66"/>
    </location>
</feature>
<dbReference type="EC" id="5.1.3.13" evidence="3 7"/>
<dbReference type="SUPFAM" id="SSF51182">
    <property type="entry name" value="RmlC-like cupins"/>
    <property type="match status" value="1"/>
</dbReference>
<comment type="function">
    <text evidence="2 7">Catalyzes the epimerization of the C3' and C5'positions of dTDP-6-deoxy-D-xylo-4-hexulose, forming dTDP-6-deoxy-L-lyxo-4-hexulose.</text>
</comment>
<dbReference type="Gene3D" id="2.60.120.10">
    <property type="entry name" value="Jelly Rolls"/>
    <property type="match status" value="1"/>
</dbReference>
<dbReference type="AlphaFoldDB" id="A0A059DWK0"/>
<evidence type="ECO:0000256" key="4">
    <source>
        <dbReference type="ARBA" id="ARBA00019595"/>
    </source>
</evidence>
<dbReference type="GO" id="GO:0008830">
    <property type="term" value="F:dTDP-4-dehydrorhamnose 3,5-epimerase activity"/>
    <property type="evidence" value="ECO:0007669"/>
    <property type="project" value="UniProtKB-UniRule"/>
</dbReference>
<dbReference type="GO" id="GO:0019305">
    <property type="term" value="P:dTDP-rhamnose biosynthetic process"/>
    <property type="evidence" value="ECO:0007669"/>
    <property type="project" value="UniProtKB-UniRule"/>
</dbReference>
<dbReference type="CDD" id="cd00438">
    <property type="entry name" value="cupin_RmlC"/>
    <property type="match status" value="1"/>
</dbReference>
<evidence type="ECO:0000256" key="2">
    <source>
        <dbReference type="ARBA" id="ARBA00001997"/>
    </source>
</evidence>
<dbReference type="GO" id="GO:0000271">
    <property type="term" value="P:polysaccharide biosynthetic process"/>
    <property type="evidence" value="ECO:0007669"/>
    <property type="project" value="TreeGrafter"/>
</dbReference>
<keyword evidence="7" id="KW-0413">Isomerase</keyword>
<reference evidence="8 9" key="1">
    <citation type="journal article" date="2014" name="Antonie Van Leeuwenhoek">
        <title>Hyphomonas beringensis sp. nov. and Hyphomonas chukchiensis sp. nov., isolated from surface seawater of the Bering Sea and Chukchi Sea.</title>
        <authorList>
            <person name="Li C."/>
            <person name="Lai Q."/>
            <person name="Li G."/>
            <person name="Dong C."/>
            <person name="Wang J."/>
            <person name="Liao Y."/>
            <person name="Shao Z."/>
        </authorList>
    </citation>
    <scope>NUCLEOTIDE SEQUENCE [LARGE SCALE GENOMIC DNA]</scope>
    <source>
        <strain evidence="8 9">22II1-22F38</strain>
    </source>
</reference>
<dbReference type="EMBL" id="AWFH01000063">
    <property type="protein sequence ID" value="KCZ57789.1"/>
    <property type="molecule type" value="Genomic_DNA"/>
</dbReference>
<evidence type="ECO:0000256" key="6">
    <source>
        <dbReference type="PIRSR" id="PIRSR600888-3"/>
    </source>
</evidence>
<dbReference type="GO" id="GO:0005829">
    <property type="term" value="C:cytosol"/>
    <property type="evidence" value="ECO:0007669"/>
    <property type="project" value="TreeGrafter"/>
</dbReference>
<dbReference type="UniPathway" id="UPA00124"/>
<dbReference type="Pfam" id="PF00908">
    <property type="entry name" value="dTDP_sugar_isom"/>
    <property type="match status" value="1"/>
</dbReference>
<accession>A0A059DWK0</accession>
<dbReference type="eggNOG" id="COG1898">
    <property type="taxonomic scope" value="Bacteria"/>
</dbReference>
<comment type="catalytic activity">
    <reaction evidence="1 7">
        <text>dTDP-4-dehydro-6-deoxy-alpha-D-glucose = dTDP-4-dehydro-beta-L-rhamnose</text>
        <dbReference type="Rhea" id="RHEA:16969"/>
        <dbReference type="ChEBI" id="CHEBI:57649"/>
        <dbReference type="ChEBI" id="CHEBI:62830"/>
        <dbReference type="EC" id="5.1.3.13"/>
    </reaction>
</comment>
<name>A0A059DWK0_9PROT</name>
<dbReference type="NCBIfam" id="TIGR01221">
    <property type="entry name" value="rmlC"/>
    <property type="match status" value="1"/>
</dbReference>
<dbReference type="InterPro" id="IPR014710">
    <property type="entry name" value="RmlC-like_jellyroll"/>
</dbReference>
<evidence type="ECO:0000256" key="3">
    <source>
        <dbReference type="ARBA" id="ARBA00012098"/>
    </source>
</evidence>
<gene>
    <name evidence="8" type="ORF">HY36_11470</name>
</gene>
<keyword evidence="9" id="KW-1185">Reference proteome</keyword>
<dbReference type="Proteomes" id="UP000024547">
    <property type="component" value="Unassembled WGS sequence"/>
</dbReference>
<dbReference type="PANTHER" id="PTHR21047">
    <property type="entry name" value="DTDP-6-DEOXY-D-GLUCOSE-3,5 EPIMERASE"/>
    <property type="match status" value="1"/>
</dbReference>
<dbReference type="PATRIC" id="fig|1280948.3.peg.3415"/>
<evidence type="ECO:0000313" key="8">
    <source>
        <dbReference type="EMBL" id="KCZ57789.1"/>
    </source>
</evidence>
<comment type="subunit">
    <text evidence="7">Homodimer.</text>
</comment>
<comment type="similarity">
    <text evidence="7">Belongs to the dTDP-4-dehydrorhamnose 3,5-epimerase family.</text>
</comment>
<feature type="site" description="Participates in a stacking interaction with the thymidine ring of dTDP-4-oxo-6-deoxyglucose" evidence="6">
    <location>
        <position position="142"/>
    </location>
</feature>
<evidence type="ECO:0000256" key="1">
    <source>
        <dbReference type="ARBA" id="ARBA00001298"/>
    </source>
</evidence>